<dbReference type="NCBIfam" id="NF002714">
    <property type="entry name" value="PRK02551.1"/>
    <property type="match status" value="1"/>
</dbReference>
<dbReference type="EMBL" id="CP093362">
    <property type="protein sequence ID" value="UQS84611.1"/>
    <property type="molecule type" value="Genomic_DNA"/>
</dbReference>
<dbReference type="PIRSF" id="PIRSF005087">
    <property type="entry name" value="NrdI"/>
    <property type="match status" value="1"/>
</dbReference>
<dbReference type="InterPro" id="IPR029039">
    <property type="entry name" value="Flavoprotein-like_sf"/>
</dbReference>
<evidence type="ECO:0000313" key="1">
    <source>
        <dbReference type="EMBL" id="UQS84611.1"/>
    </source>
</evidence>
<proteinExistence type="predicted"/>
<dbReference type="Pfam" id="PF07972">
    <property type="entry name" value="Flavodoxin_NdrI"/>
    <property type="match status" value="1"/>
</dbReference>
<organism evidence="1 2">
    <name type="scientific">Apilactobacillus apisilvae</name>
    <dbReference type="NCBI Taxonomy" id="2923364"/>
    <lineage>
        <taxon>Bacteria</taxon>
        <taxon>Bacillati</taxon>
        <taxon>Bacillota</taxon>
        <taxon>Bacilli</taxon>
        <taxon>Lactobacillales</taxon>
        <taxon>Lactobacillaceae</taxon>
        <taxon>Apilactobacillus</taxon>
    </lineage>
</organism>
<protein>
    <submittedName>
        <fullName evidence="1">Class Ib ribonucleoside-diphosphate reductase assembly flavoprotein NrdI</fullName>
    </submittedName>
</protein>
<sequence>MKTIRILYISIAGNTRNFVNNLIEFSKKVNEDDENSPLIEATEISDQTDFDHENSNFFAFVPTYLDGGNGIDNGVKEMMTNALGEYIAYDDNQNYCIGVVGSGNKNFNEQYCLSAKRYAESFDCPFVGDFELRGNDSDVSRIYELLKQITLNDKN</sequence>
<dbReference type="SUPFAM" id="SSF52218">
    <property type="entry name" value="Flavoproteins"/>
    <property type="match status" value="1"/>
</dbReference>
<keyword evidence="2" id="KW-1185">Reference proteome</keyword>
<reference evidence="1 2" key="1">
    <citation type="journal article" date="2022" name="Int. J. Syst. Evol. Microbiol.">
        <title>Apilactobacillus apisilvae sp. nov., Nicolia spurrieriana gen. nov. sp. nov., Bombilactobacillus folatiphilus sp. nov. and Bombilactobacillus thymidiniphilus sp. nov., four new lactic acid bacterial isolates from stingless bees Tetragonula carbonaria and Austroplebeia australis.</title>
        <authorList>
            <person name="Oliphant S.A."/>
            <person name="Watson-Haigh N.S."/>
            <person name="Sumby K.M."/>
            <person name="Gardner J."/>
            <person name="Groom S."/>
            <person name="Jiranek V."/>
        </authorList>
    </citation>
    <scope>NUCLEOTIDE SEQUENCE [LARGE SCALE GENOMIC DNA]</scope>
    <source>
        <strain evidence="1 2">SG5_A10</strain>
    </source>
</reference>
<evidence type="ECO:0000313" key="2">
    <source>
        <dbReference type="Proteomes" id="UP000831859"/>
    </source>
</evidence>
<dbReference type="PANTHER" id="PTHR37297:SF1">
    <property type="entry name" value="PROTEIN NRDI"/>
    <property type="match status" value="1"/>
</dbReference>
<accession>A0ABY4PFP2</accession>
<name>A0ABY4PFP2_9LACO</name>
<dbReference type="Gene3D" id="3.40.50.360">
    <property type="match status" value="1"/>
</dbReference>
<dbReference type="Proteomes" id="UP000831859">
    <property type="component" value="Chromosome"/>
</dbReference>
<dbReference type="InterPro" id="IPR004465">
    <property type="entry name" value="RNR_NrdI"/>
</dbReference>
<gene>
    <name evidence="1" type="primary">nrdI</name>
    <name evidence="1" type="ORF">MOO46_04990</name>
</gene>
<dbReference type="RefSeq" id="WP_249510596.1">
    <property type="nucleotide sequence ID" value="NZ_CP093362.1"/>
</dbReference>
<dbReference type="PANTHER" id="PTHR37297">
    <property type="entry name" value="PROTEIN NRDI"/>
    <property type="match status" value="1"/>
</dbReference>